<dbReference type="Proteomes" id="UP000324800">
    <property type="component" value="Unassembled WGS sequence"/>
</dbReference>
<keyword evidence="3" id="KW-0418">Kinase</keyword>
<dbReference type="GO" id="GO:0005776">
    <property type="term" value="C:autophagosome"/>
    <property type="evidence" value="ECO:0007669"/>
    <property type="project" value="TreeGrafter"/>
</dbReference>
<proteinExistence type="predicted"/>
<dbReference type="GO" id="GO:0005829">
    <property type="term" value="C:cytosol"/>
    <property type="evidence" value="ECO:0007669"/>
    <property type="project" value="TreeGrafter"/>
</dbReference>
<dbReference type="InterPro" id="IPR000719">
    <property type="entry name" value="Prot_kinase_dom"/>
</dbReference>
<dbReference type="SUPFAM" id="SSF56112">
    <property type="entry name" value="Protein kinase-like (PK-like)"/>
    <property type="match status" value="1"/>
</dbReference>
<dbReference type="GO" id="GO:0010506">
    <property type="term" value="P:regulation of autophagy"/>
    <property type="evidence" value="ECO:0007669"/>
    <property type="project" value="InterPro"/>
</dbReference>
<evidence type="ECO:0000256" key="1">
    <source>
        <dbReference type="ARBA" id="ARBA00022679"/>
    </source>
</evidence>
<gene>
    <name evidence="6" type="ORF">EZS28_017175</name>
</gene>
<dbReference type="Pfam" id="PF00069">
    <property type="entry name" value="Pkinase"/>
    <property type="match status" value="1"/>
</dbReference>
<dbReference type="EMBL" id="SNRW01004433">
    <property type="protein sequence ID" value="KAA6387299.1"/>
    <property type="molecule type" value="Genomic_DNA"/>
</dbReference>
<evidence type="ECO:0000256" key="2">
    <source>
        <dbReference type="ARBA" id="ARBA00022741"/>
    </source>
</evidence>
<reference evidence="6 7" key="1">
    <citation type="submission" date="2019-03" db="EMBL/GenBank/DDBJ databases">
        <title>Single cell metagenomics reveals metabolic interactions within the superorganism composed of flagellate Streblomastix strix and complex community of Bacteroidetes bacteria on its surface.</title>
        <authorList>
            <person name="Treitli S.C."/>
            <person name="Kolisko M."/>
            <person name="Husnik F."/>
            <person name="Keeling P."/>
            <person name="Hampl V."/>
        </authorList>
    </citation>
    <scope>NUCLEOTIDE SEQUENCE [LARGE SCALE GENOMIC DNA]</scope>
    <source>
        <strain evidence="6">ST1C</strain>
    </source>
</reference>
<dbReference type="GO" id="GO:0016020">
    <property type="term" value="C:membrane"/>
    <property type="evidence" value="ECO:0007669"/>
    <property type="project" value="TreeGrafter"/>
</dbReference>
<evidence type="ECO:0000256" key="3">
    <source>
        <dbReference type="ARBA" id="ARBA00022777"/>
    </source>
</evidence>
<keyword evidence="4" id="KW-0067">ATP-binding</keyword>
<feature type="domain" description="Protein kinase" evidence="5">
    <location>
        <begin position="1"/>
        <end position="166"/>
    </location>
</feature>
<dbReference type="InterPro" id="IPR045269">
    <property type="entry name" value="Atg1-like"/>
</dbReference>
<protein>
    <recommendedName>
        <fullName evidence="5">Protein kinase domain-containing protein</fullName>
    </recommendedName>
</protein>
<accession>A0A5J4VYH2</accession>
<dbReference type="Gene3D" id="1.10.510.10">
    <property type="entry name" value="Transferase(Phosphotransferase) domain 1"/>
    <property type="match status" value="1"/>
</dbReference>
<evidence type="ECO:0000313" key="6">
    <source>
        <dbReference type="EMBL" id="KAA6387299.1"/>
    </source>
</evidence>
<evidence type="ECO:0000256" key="4">
    <source>
        <dbReference type="ARBA" id="ARBA00022840"/>
    </source>
</evidence>
<evidence type="ECO:0000313" key="7">
    <source>
        <dbReference type="Proteomes" id="UP000324800"/>
    </source>
</evidence>
<comment type="caution">
    <text evidence="6">The sequence shown here is derived from an EMBL/GenBank/DDBJ whole genome shotgun (WGS) entry which is preliminary data.</text>
</comment>
<dbReference type="PROSITE" id="PS00108">
    <property type="entry name" value="PROTEIN_KINASE_ST"/>
    <property type="match status" value="1"/>
</dbReference>
<dbReference type="GO" id="GO:0005524">
    <property type="term" value="F:ATP binding"/>
    <property type="evidence" value="ECO:0007669"/>
    <property type="project" value="UniProtKB-KW"/>
</dbReference>
<dbReference type="GO" id="GO:0000407">
    <property type="term" value="C:phagophore assembly site"/>
    <property type="evidence" value="ECO:0007669"/>
    <property type="project" value="TreeGrafter"/>
</dbReference>
<keyword evidence="2" id="KW-0547">Nucleotide-binding</keyword>
<dbReference type="InterPro" id="IPR011009">
    <property type="entry name" value="Kinase-like_dom_sf"/>
</dbReference>
<dbReference type="InterPro" id="IPR008271">
    <property type="entry name" value="Ser/Thr_kinase_AS"/>
</dbReference>
<dbReference type="PROSITE" id="PS50011">
    <property type="entry name" value="PROTEIN_KINASE_DOM"/>
    <property type="match status" value="1"/>
</dbReference>
<dbReference type="PANTHER" id="PTHR24348:SF22">
    <property type="entry name" value="NON-SPECIFIC SERINE_THREONINE PROTEIN KINASE"/>
    <property type="match status" value="1"/>
</dbReference>
<dbReference type="GO" id="GO:0004674">
    <property type="term" value="F:protein serine/threonine kinase activity"/>
    <property type="evidence" value="ECO:0007669"/>
    <property type="project" value="InterPro"/>
</dbReference>
<sequence>MHNKGQGSFGCVYLVFHQEEGVVATKIMKPEKFDKREWDAAIQLTKQGKNIYVLQYLSYSPQNSYVKMFMKYANMKTLSSIIENTDKFLPLYINRALMKQILEGMRVFHIAGLIHRDIKCDNILLHCPPGSGRVHAKISDFGFAKKENVNIIDIQHQSLDMFINPP</sequence>
<dbReference type="AlphaFoldDB" id="A0A5J4VYH2"/>
<organism evidence="6 7">
    <name type="scientific">Streblomastix strix</name>
    <dbReference type="NCBI Taxonomy" id="222440"/>
    <lineage>
        <taxon>Eukaryota</taxon>
        <taxon>Metamonada</taxon>
        <taxon>Preaxostyla</taxon>
        <taxon>Oxymonadida</taxon>
        <taxon>Streblomastigidae</taxon>
        <taxon>Streblomastix</taxon>
    </lineage>
</organism>
<dbReference type="SMART" id="SM00220">
    <property type="entry name" value="S_TKc"/>
    <property type="match status" value="1"/>
</dbReference>
<keyword evidence="1" id="KW-0808">Transferase</keyword>
<name>A0A5J4VYH2_9EUKA</name>
<dbReference type="PANTHER" id="PTHR24348">
    <property type="entry name" value="SERINE/THREONINE-PROTEIN KINASE UNC-51-RELATED"/>
    <property type="match status" value="1"/>
</dbReference>
<dbReference type="GO" id="GO:0000045">
    <property type="term" value="P:autophagosome assembly"/>
    <property type="evidence" value="ECO:0007669"/>
    <property type="project" value="TreeGrafter"/>
</dbReference>
<evidence type="ECO:0000259" key="5">
    <source>
        <dbReference type="PROSITE" id="PS50011"/>
    </source>
</evidence>
<dbReference type="CDD" id="cd00180">
    <property type="entry name" value="PKc"/>
    <property type="match status" value="1"/>
</dbReference>